<dbReference type="SUPFAM" id="SSF53613">
    <property type="entry name" value="Ribokinase-like"/>
    <property type="match status" value="1"/>
</dbReference>
<dbReference type="OrthoDB" id="8578462at2"/>
<dbReference type="PANTHER" id="PTHR10584">
    <property type="entry name" value="SUGAR KINASE"/>
    <property type="match status" value="1"/>
</dbReference>
<dbReference type="InterPro" id="IPR011611">
    <property type="entry name" value="PfkB_dom"/>
</dbReference>
<dbReference type="EMBL" id="SNYN01000010">
    <property type="protein sequence ID" value="TDQ51548.1"/>
    <property type="molecule type" value="Genomic_DNA"/>
</dbReference>
<keyword evidence="2 4" id="KW-0418">Kinase</keyword>
<dbReference type="Gene3D" id="3.40.1190.20">
    <property type="match status" value="1"/>
</dbReference>
<evidence type="ECO:0000256" key="2">
    <source>
        <dbReference type="ARBA" id="ARBA00022777"/>
    </source>
</evidence>
<dbReference type="PANTHER" id="PTHR10584:SF166">
    <property type="entry name" value="RIBOKINASE"/>
    <property type="match status" value="1"/>
</dbReference>
<dbReference type="RefSeq" id="WP_133741974.1">
    <property type="nucleotide sequence ID" value="NZ_SNYN01000010.1"/>
</dbReference>
<gene>
    <name evidence="4" type="ORF">EV190_11036</name>
</gene>
<evidence type="ECO:0000256" key="1">
    <source>
        <dbReference type="ARBA" id="ARBA00022679"/>
    </source>
</evidence>
<accession>A0A4R6UVY0</accession>
<keyword evidence="5" id="KW-1185">Reference proteome</keyword>
<dbReference type="Pfam" id="PF00294">
    <property type="entry name" value="PfkB"/>
    <property type="match status" value="1"/>
</dbReference>
<dbReference type="AlphaFoldDB" id="A0A4R6UVY0"/>
<dbReference type="PROSITE" id="PS00584">
    <property type="entry name" value="PFKB_KINASES_2"/>
    <property type="match status" value="1"/>
</dbReference>
<protein>
    <submittedName>
        <fullName evidence="4">Sugar/nucleoside kinase (Ribokinase family)</fullName>
    </submittedName>
</protein>
<sequence>MNRLIHCGSVITDLVMTVEALPPPGGDTLATSTSTSPGGGFNVMAAAARSGMRVLYAGTHGTGPNGDMARAALAGEGIEVLHPPRADVDTGFCVALVDAGAERTFVSSIGAEGDLDGADLARVRVEPGDFVYVTGYSFVSGNRGPDLVRWLGELPGQARVVFDPAPVVAGIDPGVLGEVLGRTDVLSLNAREAGLVTGLDRPEEAAAELARRGRPGGLVVLRDSARGCLVARSGDEPVLVPGFAVTAVDTNGAGDAHTGAFVAALAGGADPFEAARRANGAAAVAVTRYGPATAPDSGELRDFLAAREPAGARR</sequence>
<evidence type="ECO:0000259" key="3">
    <source>
        <dbReference type="Pfam" id="PF00294"/>
    </source>
</evidence>
<organism evidence="4 5">
    <name type="scientific">Actinorugispora endophytica</name>
    <dbReference type="NCBI Taxonomy" id="1605990"/>
    <lineage>
        <taxon>Bacteria</taxon>
        <taxon>Bacillati</taxon>
        <taxon>Actinomycetota</taxon>
        <taxon>Actinomycetes</taxon>
        <taxon>Streptosporangiales</taxon>
        <taxon>Nocardiopsidaceae</taxon>
        <taxon>Actinorugispora</taxon>
    </lineage>
</organism>
<dbReference type="InterPro" id="IPR002173">
    <property type="entry name" value="Carboh/pur_kinase_PfkB_CS"/>
</dbReference>
<evidence type="ECO:0000313" key="4">
    <source>
        <dbReference type="EMBL" id="TDQ51548.1"/>
    </source>
</evidence>
<keyword evidence="1" id="KW-0808">Transferase</keyword>
<dbReference type="GO" id="GO:0016301">
    <property type="term" value="F:kinase activity"/>
    <property type="evidence" value="ECO:0007669"/>
    <property type="project" value="UniProtKB-KW"/>
</dbReference>
<name>A0A4R6UVY0_9ACTN</name>
<evidence type="ECO:0000313" key="5">
    <source>
        <dbReference type="Proteomes" id="UP000295281"/>
    </source>
</evidence>
<reference evidence="4 5" key="1">
    <citation type="submission" date="2019-03" db="EMBL/GenBank/DDBJ databases">
        <title>Genomic Encyclopedia of Type Strains, Phase IV (KMG-IV): sequencing the most valuable type-strain genomes for metagenomic binning, comparative biology and taxonomic classification.</title>
        <authorList>
            <person name="Goeker M."/>
        </authorList>
    </citation>
    <scope>NUCLEOTIDE SEQUENCE [LARGE SCALE GENOMIC DNA]</scope>
    <source>
        <strain evidence="4 5">DSM 46770</strain>
    </source>
</reference>
<comment type="caution">
    <text evidence="4">The sequence shown here is derived from an EMBL/GenBank/DDBJ whole genome shotgun (WGS) entry which is preliminary data.</text>
</comment>
<feature type="domain" description="Carbohydrate kinase PfkB" evidence="3">
    <location>
        <begin position="3"/>
        <end position="293"/>
    </location>
</feature>
<proteinExistence type="predicted"/>
<dbReference type="Proteomes" id="UP000295281">
    <property type="component" value="Unassembled WGS sequence"/>
</dbReference>
<dbReference type="InterPro" id="IPR029056">
    <property type="entry name" value="Ribokinase-like"/>
</dbReference>